<protein>
    <submittedName>
        <fullName evidence="7">LysR family transcriptional regulator</fullName>
    </submittedName>
</protein>
<evidence type="ECO:0000313" key="7">
    <source>
        <dbReference type="EMBL" id="ECB7106191.1"/>
    </source>
</evidence>
<feature type="domain" description="HTH lysR-type" evidence="5">
    <location>
        <begin position="1"/>
        <end position="58"/>
    </location>
</feature>
<comment type="caution">
    <text evidence="7">The sequence shown here is derived from an EMBL/GenBank/DDBJ whole genome shotgun (WGS) entry which is preliminary data.</text>
</comment>
<evidence type="ECO:0000259" key="5">
    <source>
        <dbReference type="PROSITE" id="PS50931"/>
    </source>
</evidence>
<dbReference type="SUPFAM" id="SSF53850">
    <property type="entry name" value="Periplasmic binding protein-like II"/>
    <property type="match status" value="1"/>
</dbReference>
<dbReference type="PANTHER" id="PTHR30346:SF17">
    <property type="entry name" value="LYSR FAMILY TRANSCRIPTIONAL REGULATOR"/>
    <property type="match status" value="1"/>
</dbReference>
<dbReference type="InterPro" id="IPR036390">
    <property type="entry name" value="WH_DNA-bd_sf"/>
</dbReference>
<evidence type="ECO:0000256" key="1">
    <source>
        <dbReference type="ARBA" id="ARBA00009437"/>
    </source>
</evidence>
<dbReference type="EMBL" id="AAHWTY010000071">
    <property type="protein sequence ID" value="ECB1914648.1"/>
    <property type="molecule type" value="Genomic_DNA"/>
</dbReference>
<proteinExistence type="inferred from homology"/>
<dbReference type="Proteomes" id="UP000839827">
    <property type="component" value="Unassembled WGS sequence"/>
</dbReference>
<name>A0A5Y0RYE2_SALNE</name>
<dbReference type="PROSITE" id="PS50931">
    <property type="entry name" value="HTH_LYSR"/>
    <property type="match status" value="1"/>
</dbReference>
<dbReference type="GO" id="GO:0032993">
    <property type="term" value="C:protein-DNA complex"/>
    <property type="evidence" value="ECO:0007669"/>
    <property type="project" value="TreeGrafter"/>
</dbReference>
<keyword evidence="2" id="KW-0805">Transcription regulation</keyword>
<evidence type="ECO:0000256" key="3">
    <source>
        <dbReference type="ARBA" id="ARBA00023125"/>
    </source>
</evidence>
<evidence type="ECO:0000256" key="2">
    <source>
        <dbReference type="ARBA" id="ARBA00023015"/>
    </source>
</evidence>
<comment type="similarity">
    <text evidence="1">Belongs to the LysR transcriptional regulatory family.</text>
</comment>
<dbReference type="PRINTS" id="PR00039">
    <property type="entry name" value="HTHLYSR"/>
</dbReference>
<accession>A0A5Y0RYE2</accession>
<dbReference type="Pfam" id="PF00126">
    <property type="entry name" value="HTH_1"/>
    <property type="match status" value="1"/>
</dbReference>
<organism evidence="7">
    <name type="scientific">Salmonella newport</name>
    <dbReference type="NCBI Taxonomy" id="108619"/>
    <lineage>
        <taxon>Bacteria</taxon>
        <taxon>Pseudomonadati</taxon>
        <taxon>Pseudomonadota</taxon>
        <taxon>Gammaproteobacteria</taxon>
        <taxon>Enterobacterales</taxon>
        <taxon>Enterobacteriaceae</taxon>
        <taxon>Salmonella</taxon>
    </lineage>
</organism>
<dbReference type="Pfam" id="PF03466">
    <property type="entry name" value="LysR_substrate"/>
    <property type="match status" value="1"/>
</dbReference>
<dbReference type="InterPro" id="IPR000847">
    <property type="entry name" value="LysR_HTH_N"/>
</dbReference>
<sequence>MDIKLLRAFVTLAQSGSYRSASEKLCVTQPALTKQIQTLEYLSGVSLFLRGRHGAKLTVAGEQLLPEVSEVLKCYENFLKKAGDIQKGKAGKLILGFGISSFRMAPEKLTVFRGFFPDVKVFLNDMPSMVQCHELLEGNLQAGFVRLPVSDKLESKVLAEEKLVLAVASDGFVGSENVLKLIENSQLLQLSPNRGEGLSTQTSCFLASHNLSPKRVAAADDIQTLLALVAAGDGVALLPESVRYILPSRVKLIVLNGEYTTWQTGIAWNPRIKDPLRDIFLNIVITDATVFSKGNKV</sequence>
<dbReference type="AlphaFoldDB" id="A0A5Y0RYE2"/>
<keyword evidence="4" id="KW-0804">Transcription</keyword>
<evidence type="ECO:0000256" key="4">
    <source>
        <dbReference type="ARBA" id="ARBA00023163"/>
    </source>
</evidence>
<keyword evidence="3" id="KW-0238">DNA-binding</keyword>
<gene>
    <name evidence="7" type="ORF">E1A34_08775</name>
    <name evidence="6" type="ORF">EVG73_20025</name>
</gene>
<dbReference type="SUPFAM" id="SSF46785">
    <property type="entry name" value="Winged helix' DNA-binding domain"/>
    <property type="match status" value="1"/>
</dbReference>
<dbReference type="PANTHER" id="PTHR30346">
    <property type="entry name" value="TRANSCRIPTIONAL DUAL REGULATOR HCAR-RELATED"/>
    <property type="match status" value="1"/>
</dbReference>
<dbReference type="GO" id="GO:0003700">
    <property type="term" value="F:DNA-binding transcription factor activity"/>
    <property type="evidence" value="ECO:0007669"/>
    <property type="project" value="InterPro"/>
</dbReference>
<dbReference type="EMBL" id="AAHYLK010000007">
    <property type="protein sequence ID" value="ECB7106191.1"/>
    <property type="molecule type" value="Genomic_DNA"/>
</dbReference>
<dbReference type="Gene3D" id="3.40.190.10">
    <property type="entry name" value="Periplasmic binding protein-like II"/>
    <property type="match status" value="2"/>
</dbReference>
<dbReference type="GO" id="GO:0003677">
    <property type="term" value="F:DNA binding"/>
    <property type="evidence" value="ECO:0007669"/>
    <property type="project" value="UniProtKB-KW"/>
</dbReference>
<dbReference type="InterPro" id="IPR036388">
    <property type="entry name" value="WH-like_DNA-bd_sf"/>
</dbReference>
<reference evidence="7" key="1">
    <citation type="submission" date="2019-03" db="EMBL/GenBank/DDBJ databases">
        <authorList>
            <person name="Ashton P.M."/>
            <person name="Dallman T."/>
            <person name="Nair S."/>
            <person name="De Pinna E."/>
            <person name="Peters T."/>
            <person name="Grant K."/>
        </authorList>
    </citation>
    <scope>NUCLEOTIDE SEQUENCE [LARGE SCALE GENOMIC DNA]</scope>
    <source>
        <strain evidence="7">271153</strain>
        <strain evidence="6">500372</strain>
    </source>
</reference>
<dbReference type="InterPro" id="IPR005119">
    <property type="entry name" value="LysR_subst-bd"/>
</dbReference>
<evidence type="ECO:0000313" key="6">
    <source>
        <dbReference type="EMBL" id="ECB1914648.1"/>
    </source>
</evidence>
<dbReference type="CDD" id="cd08414">
    <property type="entry name" value="PBP2_LTTR_aromatics_like"/>
    <property type="match status" value="1"/>
</dbReference>
<dbReference type="Gene3D" id="1.10.10.10">
    <property type="entry name" value="Winged helix-like DNA-binding domain superfamily/Winged helix DNA-binding domain"/>
    <property type="match status" value="1"/>
</dbReference>